<reference evidence="11" key="3">
    <citation type="submission" date="2025-09" db="UniProtKB">
        <authorList>
            <consortium name="Ensembl"/>
        </authorList>
    </citation>
    <scope>IDENTIFICATION</scope>
</reference>
<dbReference type="Ensembl" id="ENSONIT00000035980.1">
    <property type="protein sequence ID" value="ENSONIP00000036322.1"/>
    <property type="gene ID" value="ENSONIG00000017597.2"/>
</dbReference>
<feature type="region of interest" description="Disordered" evidence="8">
    <location>
        <begin position="578"/>
        <end position="751"/>
    </location>
</feature>
<dbReference type="FunFam" id="3.90.70.130:FF:000001">
    <property type="entry name" value="Probable Ufm1-specific protease 2"/>
    <property type="match status" value="1"/>
</dbReference>
<evidence type="ECO:0000256" key="7">
    <source>
        <dbReference type="ARBA" id="ARBA00040469"/>
    </source>
</evidence>
<comment type="similarity">
    <text evidence="2">Belongs to the peptidase C78 family.</text>
</comment>
<keyword evidence="5" id="KW-0378">Hydrolase</keyword>
<feature type="domain" description="UFSP1/2/DUB catalytic" evidence="9">
    <location>
        <begin position="277"/>
        <end position="442"/>
    </location>
</feature>
<keyword evidence="4" id="KW-0833">Ubl conjugation pathway</keyword>
<dbReference type="Pfam" id="PF13879">
    <property type="entry name" value="Hmw_CFAP97"/>
    <property type="match status" value="1"/>
</dbReference>
<reference evidence="12" key="1">
    <citation type="submission" date="2012-01" db="EMBL/GenBank/DDBJ databases">
        <title>The Genome Sequence of Oreochromis niloticus (Nile Tilapia).</title>
        <authorList>
            <consortium name="Broad Institute Genome Assembly Team"/>
            <consortium name="Broad Institute Sequencing Platform"/>
            <person name="Di Palma F."/>
            <person name="Johnson J."/>
            <person name="Lander E.S."/>
            <person name="Lindblad-Toh K."/>
        </authorList>
    </citation>
    <scope>NUCLEOTIDE SEQUENCE [LARGE SCALE GENOMIC DNA]</scope>
</reference>
<feature type="region of interest" description="Disordered" evidence="8">
    <location>
        <begin position="801"/>
        <end position="825"/>
    </location>
</feature>
<dbReference type="PANTHER" id="PTHR48153">
    <property type="entry name" value="UFM1-SPECIFIC PROTEASE 2"/>
    <property type="match status" value="1"/>
</dbReference>
<keyword evidence="12" id="KW-1185">Reference proteome</keyword>
<sequence length="935" mass="103755">MVVVDSESATILRVKGLLEFRCQLDSTDEQLVRNAISRTFETLRSQVKSESCVLAVSDSPVIIWPNKDAYATPEEITPSTPCEDMHQWIQADEQETSGKKSSKKKSKKSSLASVINLRLMTEVTKPGPLSAPILTKTVLKSHFVSVTLPLDCVVRTGSSDTIKDACEQLIEALTHQLCEMEKVTLQNMKGMTLLVPEPVHFLLPEPKGLVTVVYPAGVPDSQLVTQRKELHQQFDLPDDRPYFRRANAYHFPNEPYKDGYLRNPHLALTHPTLDNGKVYLVQGIYSYHHYMQNRVDDNGWGCAYRSLQTICSWFRQQGYVERPVPTHKEIQQALVDVGDKQASFVGSRQWIGSIEVQAVLSHLLGLTSKILFVSQGAELASKGRELANHFLTEGTPVMIGGGVLAHTILGVAWSETTGQIRYLILDPHYTGAEDLQVITDKVCRGEIAMFNPSELEGEVDHSFFDSDCAESSANAEHKVEKGLKAEKKISKAHDKLHAKHRENYHGDLSSRTDQTRKHLKQAETSNRSSRSSFSSTSDKVSSESSDSEDCTNLQPKRSSRTFMALLAKAKEVDNTDVYIQSPKETKGEALPFSASSERRNKQSSKKVIRNLRNQSPSAPLRRSESPSLSSTETSADADSEGSYSSSSHQSSLESPAPPKPSATSSSCPGIRRTRVGSARPRDLPVLHTADSDDTVTDVTPLSSPDTSPLQSLDLNVTEVEEESHKEEQARESVPSSGLRNIQDDDSDQDVDECSLNLESQLGRKLVFHYPGGRNRKNYSFSNEEVRRIDLENQRLLRELSRLSPGPRLGSAPVKKSHGASNSPRIRLTHSAVNRQREQQRIERENLAFLKRLESVKPTPGLRRSEQLADYQRQAGYLGGSSYPICRSTTKKDRSSSRTTSGPRSVNSRASLPSSDSSSRPSPRSKKPVAARAAWC</sequence>
<feature type="compositionally biased region" description="Polar residues" evidence="8">
    <location>
        <begin position="700"/>
        <end position="714"/>
    </location>
</feature>
<comment type="similarity">
    <text evidence="1">Belongs to the CFAP97 family.</text>
</comment>
<reference evidence="11" key="2">
    <citation type="submission" date="2025-08" db="UniProtKB">
        <authorList>
            <consortium name="Ensembl"/>
        </authorList>
    </citation>
    <scope>IDENTIFICATION</scope>
</reference>
<feature type="region of interest" description="Disordered" evidence="8">
    <location>
        <begin position="878"/>
        <end position="935"/>
    </location>
</feature>
<dbReference type="GO" id="GO:0005634">
    <property type="term" value="C:nucleus"/>
    <property type="evidence" value="ECO:0007669"/>
    <property type="project" value="TreeGrafter"/>
</dbReference>
<dbReference type="Proteomes" id="UP000005207">
    <property type="component" value="Linkage group LG6"/>
</dbReference>
<dbReference type="GO" id="GO:0071567">
    <property type="term" value="F:deUFMylase activity"/>
    <property type="evidence" value="ECO:0007669"/>
    <property type="project" value="TreeGrafter"/>
</dbReference>
<proteinExistence type="inferred from homology"/>
<evidence type="ECO:0000256" key="1">
    <source>
        <dbReference type="ARBA" id="ARBA00008315"/>
    </source>
</evidence>
<dbReference type="InterPro" id="IPR012462">
    <property type="entry name" value="UFSP1/2_DUB_cat"/>
</dbReference>
<evidence type="ECO:0000256" key="3">
    <source>
        <dbReference type="ARBA" id="ARBA00022670"/>
    </source>
</evidence>
<gene>
    <name evidence="11" type="primary">UFSP2</name>
    <name evidence="11" type="synonym">ufsp2</name>
</gene>
<dbReference type="InterPro" id="IPR049387">
    <property type="entry name" value="UFSP2-like_2nd"/>
</dbReference>
<keyword evidence="3" id="KW-0645">Protease</keyword>
<dbReference type="GO" id="GO:0005783">
    <property type="term" value="C:endoplasmic reticulum"/>
    <property type="evidence" value="ECO:0007669"/>
    <property type="project" value="TreeGrafter"/>
</dbReference>
<organism evidence="11 12">
    <name type="scientific">Oreochromis niloticus</name>
    <name type="common">Nile tilapia</name>
    <name type="synonym">Tilapia nilotica</name>
    <dbReference type="NCBI Taxonomy" id="8128"/>
    <lineage>
        <taxon>Eukaryota</taxon>
        <taxon>Metazoa</taxon>
        <taxon>Chordata</taxon>
        <taxon>Craniata</taxon>
        <taxon>Vertebrata</taxon>
        <taxon>Euteleostomi</taxon>
        <taxon>Actinopterygii</taxon>
        <taxon>Neopterygii</taxon>
        <taxon>Teleostei</taxon>
        <taxon>Neoteleostei</taxon>
        <taxon>Acanthomorphata</taxon>
        <taxon>Ovalentaria</taxon>
        <taxon>Cichlomorphae</taxon>
        <taxon>Cichliformes</taxon>
        <taxon>Cichlidae</taxon>
        <taxon>African cichlids</taxon>
        <taxon>Pseudocrenilabrinae</taxon>
        <taxon>Oreochromini</taxon>
        <taxon>Oreochromis</taxon>
    </lineage>
</organism>
<evidence type="ECO:0000256" key="8">
    <source>
        <dbReference type="SAM" id="MobiDB-lite"/>
    </source>
</evidence>
<dbReference type="AlphaFoldDB" id="A0A669BLR8"/>
<feature type="compositionally biased region" description="Low complexity" evidence="8">
    <location>
        <begin position="907"/>
        <end position="921"/>
    </location>
</feature>
<evidence type="ECO:0000259" key="9">
    <source>
        <dbReference type="Pfam" id="PF07910"/>
    </source>
</evidence>
<dbReference type="InterPro" id="IPR029488">
    <property type="entry name" value="Hmw/CFAP97"/>
</dbReference>
<feature type="compositionally biased region" description="Basic and acidic residues" evidence="8">
    <location>
        <begin position="500"/>
        <end position="516"/>
    </location>
</feature>
<keyword evidence="6" id="KW-0788">Thiol protease</keyword>
<accession>A0A669BLR8</accession>
<evidence type="ECO:0000259" key="10">
    <source>
        <dbReference type="Pfam" id="PF20908"/>
    </source>
</evidence>
<name>A0A669BLR8_ORENI</name>
<evidence type="ECO:0000313" key="12">
    <source>
        <dbReference type="Proteomes" id="UP000005207"/>
    </source>
</evidence>
<dbReference type="PANTHER" id="PTHR48153:SF2">
    <property type="entry name" value="UFM1-SPECIFIC PROTEASE 2"/>
    <property type="match status" value="1"/>
</dbReference>
<dbReference type="InParanoid" id="A0A669BLR8"/>
<evidence type="ECO:0000256" key="2">
    <source>
        <dbReference type="ARBA" id="ARBA00008552"/>
    </source>
</evidence>
<feature type="domain" description="UFSP2 second" evidence="10">
    <location>
        <begin position="37"/>
        <end position="256"/>
    </location>
</feature>
<evidence type="ECO:0000256" key="5">
    <source>
        <dbReference type="ARBA" id="ARBA00022801"/>
    </source>
</evidence>
<evidence type="ECO:0000256" key="6">
    <source>
        <dbReference type="ARBA" id="ARBA00022807"/>
    </source>
</evidence>
<protein>
    <recommendedName>
        <fullName evidence="7">Ufm1-specific protease 2</fullName>
    </recommendedName>
</protein>
<feature type="compositionally biased region" description="Low complexity" evidence="8">
    <location>
        <begin position="615"/>
        <end position="654"/>
    </location>
</feature>
<feature type="compositionally biased region" description="Low complexity" evidence="8">
    <location>
        <begin position="523"/>
        <end position="544"/>
    </location>
</feature>
<evidence type="ECO:0000313" key="11">
    <source>
        <dbReference type="Ensembl" id="ENSONIP00000036322.1"/>
    </source>
</evidence>
<dbReference type="Pfam" id="PF20908">
    <property type="entry name" value="UfSP2_N"/>
    <property type="match status" value="1"/>
</dbReference>
<dbReference type="GO" id="GO:0006508">
    <property type="term" value="P:proteolysis"/>
    <property type="evidence" value="ECO:0007669"/>
    <property type="project" value="UniProtKB-KW"/>
</dbReference>
<dbReference type="Gene3D" id="3.90.70.130">
    <property type="match status" value="1"/>
</dbReference>
<evidence type="ECO:0000256" key="4">
    <source>
        <dbReference type="ARBA" id="ARBA00022786"/>
    </source>
</evidence>
<dbReference type="Pfam" id="PF07910">
    <property type="entry name" value="Peptidase_C78"/>
    <property type="match status" value="1"/>
</dbReference>
<feature type="region of interest" description="Disordered" evidence="8">
    <location>
        <begin position="500"/>
        <end position="556"/>
    </location>
</feature>
<dbReference type="GeneTree" id="ENSGT00940000157115"/>